<evidence type="ECO:0000256" key="2">
    <source>
        <dbReference type="ARBA" id="ARBA00009810"/>
    </source>
</evidence>
<evidence type="ECO:0000256" key="5">
    <source>
        <dbReference type="ARBA" id="ARBA00022692"/>
    </source>
</evidence>
<keyword evidence="9 10" id="KW-0998">Cell outer membrane</keyword>
<keyword evidence="4 10" id="KW-1134">Transmembrane beta strand</keyword>
<dbReference type="InterPro" id="IPR010105">
    <property type="entry name" value="TonB_sidphr_rcpt"/>
</dbReference>
<dbReference type="GO" id="GO:0004416">
    <property type="term" value="F:hydroxyacylglutathione hydrolase activity"/>
    <property type="evidence" value="ECO:0007669"/>
    <property type="project" value="UniProtKB-EC"/>
</dbReference>
<evidence type="ECO:0000259" key="15">
    <source>
        <dbReference type="Pfam" id="PF07715"/>
    </source>
</evidence>
<dbReference type="GO" id="GO:0015891">
    <property type="term" value="P:siderophore transport"/>
    <property type="evidence" value="ECO:0007669"/>
    <property type="project" value="InterPro"/>
</dbReference>
<keyword evidence="16" id="KW-0378">Hydrolase</keyword>
<evidence type="ECO:0000256" key="6">
    <source>
        <dbReference type="ARBA" id="ARBA00023077"/>
    </source>
</evidence>
<dbReference type="GO" id="GO:0009279">
    <property type="term" value="C:cell outer membrane"/>
    <property type="evidence" value="ECO:0007669"/>
    <property type="project" value="UniProtKB-SubCell"/>
</dbReference>
<sequence>MRIRIVAALPRAGFMAIGLSFVAAPSMAQPGGDARETLAPLTIEDSALVPAIAGETEVSNRLNLAPKELPATVETLSSETMQRRGLGTFTEAARTLPGVTGGNIPGSPASLSMRGFPRGNVNYLFDGMRAADSELVIRDFDTFNFERIEILKGPASVLHGDGGLAGTVNLVTKKPSLEGNSAEGLASVGRFNTLRAGIGGNRVLSDRVAVRADLSHRRSDGFIDDNDSRTTQLTTGVLFEATDRLSLSASYDYFRDNYAATYYGAPLVARSAARDPSNIVSAPGDLVLDKAERDTNYNPRNALMESDSHWLRTRLAYTLSDQWEFINELSYYSADRNWVETDSYTFNPATGLLDRSTGRIAHDQDFVSERAYTHFDGELAGHRNRFTLGGEYKHSNFATPRRFGSATSVTVANPDRGRVPDDTPANFSTRVNYDSQVDTVGVFAENALNLTDDFIVVAGARYEHIDLDRRIDDLVANTRTRFGRSFDPVSWRVGAVYELSASDQVYAQFNHAVSPVGSLLLSNTARAEFDLSEGDAIEIGMRNRFWDDRATLTTSLYQIKQNDILTQDPANPQQTRQGGSLQSRGVELDLGLALTERWQVDANLAVLDAEYATLVDRSGRNLSGNTPVNVPERVANLSSYYTLAQLPFTLGADAQHAGDFYTDQANTIRVDGHTVFGAWVSMPLNMAGAEGTLTLRGRNLTDEFYGDWSGYSSSQIYIGAPRRAELAWTGAF</sequence>
<keyword evidence="6 11" id="KW-0798">TonB box</keyword>
<evidence type="ECO:0000256" key="1">
    <source>
        <dbReference type="ARBA" id="ARBA00004571"/>
    </source>
</evidence>
<evidence type="ECO:0000256" key="9">
    <source>
        <dbReference type="ARBA" id="ARBA00023237"/>
    </source>
</evidence>
<dbReference type="InterPro" id="IPR037066">
    <property type="entry name" value="Plug_dom_sf"/>
</dbReference>
<accession>U2ET58</accession>
<evidence type="ECO:0000256" key="4">
    <source>
        <dbReference type="ARBA" id="ARBA00022452"/>
    </source>
</evidence>
<evidence type="ECO:0000259" key="14">
    <source>
        <dbReference type="Pfam" id="PF00593"/>
    </source>
</evidence>
<feature type="domain" description="TonB-dependent receptor-like beta-barrel" evidence="14">
    <location>
        <begin position="294"/>
        <end position="700"/>
    </location>
</feature>
<dbReference type="CDD" id="cd01347">
    <property type="entry name" value="ligand_gated_channel"/>
    <property type="match status" value="1"/>
</dbReference>
<keyword evidence="7 10" id="KW-0472">Membrane</keyword>
<protein>
    <submittedName>
        <fullName evidence="16">TonB-dependent receptor protein</fullName>
        <ecNumber evidence="16">3.1.2.6</ecNumber>
    </submittedName>
</protein>
<evidence type="ECO:0000256" key="7">
    <source>
        <dbReference type="ARBA" id="ARBA00023136"/>
    </source>
</evidence>
<proteinExistence type="inferred from homology"/>
<dbReference type="InterPro" id="IPR036942">
    <property type="entry name" value="Beta-barrel_TonB_sf"/>
</dbReference>
<evidence type="ECO:0000256" key="11">
    <source>
        <dbReference type="RuleBase" id="RU003357"/>
    </source>
</evidence>
<feature type="signal peptide" evidence="13">
    <location>
        <begin position="1"/>
        <end position="28"/>
    </location>
</feature>
<evidence type="ECO:0000256" key="10">
    <source>
        <dbReference type="PROSITE-ProRule" id="PRU01360"/>
    </source>
</evidence>
<evidence type="ECO:0000256" key="3">
    <source>
        <dbReference type="ARBA" id="ARBA00022448"/>
    </source>
</evidence>
<evidence type="ECO:0000256" key="12">
    <source>
        <dbReference type="SAM" id="MobiDB-lite"/>
    </source>
</evidence>
<keyword evidence="17" id="KW-1185">Reference proteome</keyword>
<evidence type="ECO:0000313" key="16">
    <source>
        <dbReference type="EMBL" id="ERJ20865.1"/>
    </source>
</evidence>
<comment type="similarity">
    <text evidence="2 10 11">Belongs to the TonB-dependent receptor family.</text>
</comment>
<evidence type="ECO:0000313" key="17">
    <source>
        <dbReference type="Proteomes" id="UP000006242"/>
    </source>
</evidence>
<gene>
    <name evidence="16" type="primary">bfrG</name>
    <name evidence="16" type="ORF">SSPSH_000207</name>
</gene>
<dbReference type="NCBIfam" id="TIGR01783">
    <property type="entry name" value="TonB-siderophor"/>
    <property type="match status" value="1"/>
</dbReference>
<evidence type="ECO:0000256" key="13">
    <source>
        <dbReference type="SAM" id="SignalP"/>
    </source>
</evidence>
<dbReference type="AlphaFoldDB" id="U2ET58"/>
<keyword evidence="8 16" id="KW-0675">Receptor</keyword>
<dbReference type="STRING" id="1033802.SSPSH_000207"/>
<comment type="caution">
    <text evidence="16">The sequence shown here is derived from an EMBL/GenBank/DDBJ whole genome shotgun (WGS) entry which is preliminary data.</text>
</comment>
<reference evidence="16 17" key="1">
    <citation type="journal article" date="2011" name="J. Bacteriol.">
        <title>Genome sequence of Salinisphaera shabanensis, a gammaproteobacterium from the harsh, variable environment of the brine-seawater interface of the Shaban Deep in the Red Sea.</title>
        <authorList>
            <person name="Antunes A."/>
            <person name="Alam I."/>
            <person name="Bajic V.B."/>
            <person name="Stingl U."/>
        </authorList>
    </citation>
    <scope>NUCLEOTIDE SEQUENCE [LARGE SCALE GENOMIC DNA]</scope>
    <source>
        <strain evidence="16 17">E1L3A</strain>
    </source>
</reference>
<name>U2ET58_9GAMM</name>
<dbReference type="Pfam" id="PF00593">
    <property type="entry name" value="TonB_dep_Rec_b-barrel"/>
    <property type="match status" value="1"/>
</dbReference>
<reference evidence="16 17" key="2">
    <citation type="journal article" date="2013" name="PLoS ONE">
        <title>INDIGO - INtegrated Data Warehouse of MIcrobial GenOmes with Examples from the Red Sea Extremophiles.</title>
        <authorList>
            <person name="Alam I."/>
            <person name="Antunes A."/>
            <person name="Kamau A.A."/>
            <person name="Ba Alawi W."/>
            <person name="Kalkatawi M."/>
            <person name="Stingl U."/>
            <person name="Bajic V.B."/>
        </authorList>
    </citation>
    <scope>NUCLEOTIDE SEQUENCE [LARGE SCALE GENOMIC DNA]</scope>
    <source>
        <strain evidence="16 17">E1L3A</strain>
    </source>
</reference>
<feature type="chain" id="PRO_5004626946" evidence="13">
    <location>
        <begin position="29"/>
        <end position="732"/>
    </location>
</feature>
<feature type="domain" description="TonB-dependent receptor plug" evidence="15">
    <location>
        <begin position="67"/>
        <end position="167"/>
    </location>
</feature>
<dbReference type="GO" id="GO:0015344">
    <property type="term" value="F:siderophore uptake transmembrane transporter activity"/>
    <property type="evidence" value="ECO:0007669"/>
    <property type="project" value="TreeGrafter"/>
</dbReference>
<dbReference type="InterPro" id="IPR039426">
    <property type="entry name" value="TonB-dep_rcpt-like"/>
</dbReference>
<dbReference type="Gene3D" id="2.170.130.10">
    <property type="entry name" value="TonB-dependent receptor, plug domain"/>
    <property type="match status" value="1"/>
</dbReference>
<dbReference type="GO" id="GO:0038023">
    <property type="term" value="F:signaling receptor activity"/>
    <property type="evidence" value="ECO:0007669"/>
    <property type="project" value="InterPro"/>
</dbReference>
<dbReference type="PANTHER" id="PTHR32552:SF84">
    <property type="entry name" value="TONB-DEPENDENT RECEPTOR-RELATED"/>
    <property type="match status" value="1"/>
</dbReference>
<comment type="subcellular location">
    <subcellularLocation>
        <location evidence="1 10">Cell outer membrane</location>
        <topology evidence="1 10">Multi-pass membrane protein</topology>
    </subcellularLocation>
</comment>
<dbReference type="EC" id="3.1.2.6" evidence="16"/>
<keyword evidence="5 10" id="KW-0812">Transmembrane</keyword>
<dbReference type="eggNOG" id="COG4774">
    <property type="taxonomic scope" value="Bacteria"/>
</dbReference>
<dbReference type="SUPFAM" id="SSF56935">
    <property type="entry name" value="Porins"/>
    <property type="match status" value="1"/>
</dbReference>
<dbReference type="RefSeq" id="WP_006913217.1">
    <property type="nucleotide sequence ID" value="NZ_AFNV02000001.1"/>
</dbReference>
<dbReference type="InterPro" id="IPR000531">
    <property type="entry name" value="Beta-barrel_TonB"/>
</dbReference>
<feature type="region of interest" description="Disordered" evidence="12">
    <location>
        <begin position="563"/>
        <end position="582"/>
    </location>
</feature>
<keyword evidence="3 10" id="KW-0813">Transport</keyword>
<evidence type="ECO:0000256" key="8">
    <source>
        <dbReference type="ARBA" id="ARBA00023170"/>
    </source>
</evidence>
<organism evidence="16 17">
    <name type="scientific">Salinisphaera shabanensis E1L3A</name>
    <dbReference type="NCBI Taxonomy" id="1033802"/>
    <lineage>
        <taxon>Bacteria</taxon>
        <taxon>Pseudomonadati</taxon>
        <taxon>Pseudomonadota</taxon>
        <taxon>Gammaproteobacteria</taxon>
        <taxon>Salinisphaerales</taxon>
        <taxon>Salinisphaeraceae</taxon>
        <taxon>Salinisphaera</taxon>
    </lineage>
</organism>
<dbReference type="Proteomes" id="UP000006242">
    <property type="component" value="Unassembled WGS sequence"/>
</dbReference>
<dbReference type="PROSITE" id="PS52016">
    <property type="entry name" value="TONB_DEPENDENT_REC_3"/>
    <property type="match status" value="1"/>
</dbReference>
<dbReference type="OrthoDB" id="127311at2"/>
<dbReference type="EMBL" id="AFNV02000001">
    <property type="protein sequence ID" value="ERJ20865.1"/>
    <property type="molecule type" value="Genomic_DNA"/>
</dbReference>
<dbReference type="PANTHER" id="PTHR32552">
    <property type="entry name" value="FERRICHROME IRON RECEPTOR-RELATED"/>
    <property type="match status" value="1"/>
</dbReference>
<dbReference type="Pfam" id="PF07715">
    <property type="entry name" value="Plug"/>
    <property type="match status" value="1"/>
</dbReference>
<dbReference type="Gene3D" id="2.40.170.20">
    <property type="entry name" value="TonB-dependent receptor, beta-barrel domain"/>
    <property type="match status" value="1"/>
</dbReference>
<dbReference type="InterPro" id="IPR012910">
    <property type="entry name" value="Plug_dom"/>
</dbReference>
<keyword evidence="13" id="KW-0732">Signal</keyword>